<reference evidence="6 7" key="1">
    <citation type="submission" date="2018-02" db="EMBL/GenBank/DDBJ databases">
        <authorList>
            <person name="Cohen D.B."/>
            <person name="Kent A.D."/>
        </authorList>
    </citation>
    <scope>NUCLEOTIDE SEQUENCE [LARGE SCALE GENOMIC DNA]</scope>
    <source>
        <strain evidence="6 7">CECT 9216</strain>
    </source>
</reference>
<evidence type="ECO:0000313" key="5">
    <source>
        <dbReference type="EMBL" id="SPD91192.1"/>
    </source>
</evidence>
<dbReference type="InterPro" id="IPR018077">
    <property type="entry name" value="Glyco_hydro_fam25_subgr"/>
</dbReference>
<dbReference type="EMBL" id="OKQU01000001">
    <property type="protein sequence ID" value="SPE06417.1"/>
    <property type="molecule type" value="Genomic_DNA"/>
</dbReference>
<evidence type="ECO:0000256" key="2">
    <source>
        <dbReference type="ARBA" id="ARBA00022801"/>
    </source>
</evidence>
<dbReference type="Gene3D" id="2.10.270.10">
    <property type="entry name" value="Cholin Binding"/>
    <property type="match status" value="1"/>
</dbReference>
<accession>A0A2N9K8S1</accession>
<dbReference type="InterPro" id="IPR017853">
    <property type="entry name" value="GH"/>
</dbReference>
<dbReference type="GO" id="GO:0016998">
    <property type="term" value="P:cell wall macromolecule catabolic process"/>
    <property type="evidence" value="ECO:0007669"/>
    <property type="project" value="InterPro"/>
</dbReference>
<dbReference type="PROSITE" id="PS51904">
    <property type="entry name" value="GLYCOSYL_HYDROL_F25_2"/>
    <property type="match status" value="1"/>
</dbReference>
<evidence type="ECO:0000256" key="3">
    <source>
        <dbReference type="ARBA" id="ARBA00023295"/>
    </source>
</evidence>
<comment type="similarity">
    <text evidence="1">Belongs to the glycosyl hydrolase 25 family.</text>
</comment>
<feature type="signal peptide" evidence="4">
    <location>
        <begin position="1"/>
        <end position="27"/>
    </location>
</feature>
<keyword evidence="2 6" id="KW-0378">Hydrolase</keyword>
<dbReference type="Proteomes" id="UP000239237">
    <property type="component" value="Unassembled WGS sequence"/>
</dbReference>
<evidence type="ECO:0000256" key="1">
    <source>
        <dbReference type="ARBA" id="ARBA00010646"/>
    </source>
</evidence>
<evidence type="ECO:0000256" key="4">
    <source>
        <dbReference type="SAM" id="SignalP"/>
    </source>
</evidence>
<dbReference type="SUPFAM" id="SSF51445">
    <property type="entry name" value="(Trans)glycosidases"/>
    <property type="match status" value="1"/>
</dbReference>
<organism evidence="6 7">
    <name type="scientific">Leuconostoc suionicum</name>
    <dbReference type="NCBI Taxonomy" id="1511761"/>
    <lineage>
        <taxon>Bacteria</taxon>
        <taxon>Bacillati</taxon>
        <taxon>Bacillota</taxon>
        <taxon>Bacilli</taxon>
        <taxon>Lactobacillales</taxon>
        <taxon>Lactobacillaceae</taxon>
        <taxon>Leuconostoc</taxon>
    </lineage>
</organism>
<evidence type="ECO:0000313" key="8">
    <source>
        <dbReference type="Proteomes" id="UP000239237"/>
    </source>
</evidence>
<keyword evidence="3 6" id="KW-0326">Glycosidase</keyword>
<dbReference type="InterPro" id="IPR002053">
    <property type="entry name" value="Glyco_hydro_25"/>
</dbReference>
<keyword evidence="8" id="KW-1185">Reference proteome</keyword>
<dbReference type="Pfam" id="PF01183">
    <property type="entry name" value="Glyco_hydro_25"/>
    <property type="match status" value="1"/>
</dbReference>
<dbReference type="GeneID" id="29576815"/>
<keyword evidence="4" id="KW-0732">Signal</keyword>
<dbReference type="CDD" id="cd06522">
    <property type="entry name" value="GH25_AtlA-like"/>
    <property type="match status" value="1"/>
</dbReference>
<dbReference type="PANTHER" id="PTHR34135">
    <property type="entry name" value="LYSOZYME"/>
    <property type="match status" value="1"/>
</dbReference>
<reference evidence="5 8" key="2">
    <citation type="submission" date="2018-02" db="EMBL/GenBank/DDBJ databases">
        <authorList>
            <person name="Rodrigo-Torres L."/>
            <person name="Arahal R. D."/>
            <person name="Lucena T."/>
        </authorList>
    </citation>
    <scope>NUCLEOTIDE SEQUENCE [LARGE SCALE GENOMIC DNA]</scope>
    <source>
        <strain evidence="5 8">CECT 8486</strain>
    </source>
</reference>
<dbReference type="RefSeq" id="WP_011680103.1">
    <property type="nucleotide sequence ID" value="NZ_OKQR01000001.1"/>
</dbReference>
<protein>
    <submittedName>
        <fullName evidence="6">Autolytic lysozyme</fullName>
        <ecNumber evidence="6">3.2.1.17</ecNumber>
    </submittedName>
</protein>
<dbReference type="EC" id="3.2.1.17" evidence="6"/>
<dbReference type="GO" id="GO:0003796">
    <property type="term" value="F:lysozyme activity"/>
    <property type="evidence" value="ECO:0007669"/>
    <property type="project" value="UniProtKB-EC"/>
</dbReference>
<dbReference type="SUPFAM" id="SSF69360">
    <property type="entry name" value="Cell wall binding repeat"/>
    <property type="match status" value="1"/>
</dbReference>
<dbReference type="EMBL" id="OKQR01000001">
    <property type="protein sequence ID" value="SPD91192.1"/>
    <property type="molecule type" value="Genomic_DNA"/>
</dbReference>
<dbReference type="GO" id="GO:0009253">
    <property type="term" value="P:peptidoglycan catabolic process"/>
    <property type="evidence" value="ECO:0007669"/>
    <property type="project" value="InterPro"/>
</dbReference>
<evidence type="ECO:0000313" key="7">
    <source>
        <dbReference type="Proteomes" id="UP000237923"/>
    </source>
</evidence>
<name>A0A2N9K8S1_9LACO</name>
<dbReference type="SMART" id="SM00641">
    <property type="entry name" value="Glyco_25"/>
    <property type="match status" value="1"/>
</dbReference>
<dbReference type="AlphaFoldDB" id="A0A2N9K8S1"/>
<evidence type="ECO:0000313" key="6">
    <source>
        <dbReference type="EMBL" id="SPE06417.1"/>
    </source>
</evidence>
<dbReference type="Proteomes" id="UP000237923">
    <property type="component" value="Unassembled WGS sequence"/>
</dbReference>
<proteinExistence type="inferred from homology"/>
<feature type="chain" id="PRO_5015422128" evidence="4">
    <location>
        <begin position="28"/>
        <end position="437"/>
    </location>
</feature>
<gene>
    <name evidence="6" type="primary">lyc_1</name>
    <name evidence="5" type="ORF">LES8486_00163</name>
    <name evidence="6" type="ORF">LES9216_00310</name>
</gene>
<dbReference type="PANTHER" id="PTHR34135:SF2">
    <property type="entry name" value="LYSOZYME"/>
    <property type="match status" value="1"/>
</dbReference>
<sequence>MNKITFWSSIAAVSIAASLVAVGQAHAADGVPAITAGTSGLPRMDVVDVSSNNGTISVADYKKMQNYGVKAVIVKLSEADSYKNPYAKSQITNAKEAGLQVGAYHYSWYASKADAQAEAKYFTNYAASLELPKDTLMVDDLEESYTKNSSVTANATAFNAQVKAAGYTNTSTYTYVSYVNETNLNFSYIGNNRVWMAQYPYQPSASSLWNQSYGMWQWNSNTSFPGVKGTFDVSIDYQNLISINANGYNNGIFYQNGKPASGYIYSPSQSTANGGYNWFENGKPYTGFRYYMGTYYWFINGVRQNAGWREAWGMKYYTDNTGRALQGIQIIDGQAYDFGTNGTYNLKGMASGYLYSPSYSTANGGYNWFENGKPYTGFRYYTGTYYWFVNGVRQNEGWRHAWGYTYWTDSTGRAVQGHQKIDGKDYYFGDNGTYYMR</sequence>
<dbReference type="Gene3D" id="3.20.20.80">
    <property type="entry name" value="Glycosidases"/>
    <property type="match status" value="1"/>
</dbReference>
<dbReference type="GO" id="GO:0016052">
    <property type="term" value="P:carbohydrate catabolic process"/>
    <property type="evidence" value="ECO:0007669"/>
    <property type="project" value="TreeGrafter"/>
</dbReference>